<gene>
    <name evidence="1" type="ORF">NE692_06820</name>
</gene>
<accession>A0AAW5K0W5</accession>
<organism evidence="1 2">
    <name type="scientific">Bifidobacterium adolescentis</name>
    <dbReference type="NCBI Taxonomy" id="1680"/>
    <lineage>
        <taxon>Bacteria</taxon>
        <taxon>Bacillati</taxon>
        <taxon>Actinomycetota</taxon>
        <taxon>Actinomycetes</taxon>
        <taxon>Bifidobacteriales</taxon>
        <taxon>Bifidobacteriaceae</taxon>
        <taxon>Bifidobacterium</taxon>
    </lineage>
</organism>
<reference evidence="1" key="1">
    <citation type="submission" date="2022-06" db="EMBL/GenBank/DDBJ databases">
        <title>Isolation of gut microbiota from human fecal samples.</title>
        <authorList>
            <person name="Pamer E.G."/>
            <person name="Barat B."/>
            <person name="Waligurski E."/>
            <person name="Medina S."/>
            <person name="Paddock L."/>
            <person name="Mostad J."/>
        </authorList>
    </citation>
    <scope>NUCLEOTIDE SEQUENCE</scope>
    <source>
        <strain evidence="1">SL.1.01</strain>
    </source>
</reference>
<dbReference type="AlphaFoldDB" id="A0AAW5K0W5"/>
<dbReference type="Proteomes" id="UP001206013">
    <property type="component" value="Unassembled WGS sequence"/>
</dbReference>
<name>A0AAW5K0W5_BIFAD</name>
<comment type="caution">
    <text evidence="1">The sequence shown here is derived from an EMBL/GenBank/DDBJ whole genome shotgun (WGS) entry which is preliminary data.</text>
</comment>
<sequence>MVGLFTGKIWQNRGMLFHGNILAHQPILVDPQIRGKEMRDIGTGNGFATDVLAHMAFAELDIELFRSMNEINLFKLA</sequence>
<protein>
    <submittedName>
        <fullName evidence="1">Uncharacterized protein</fullName>
    </submittedName>
</protein>
<evidence type="ECO:0000313" key="2">
    <source>
        <dbReference type="Proteomes" id="UP001206013"/>
    </source>
</evidence>
<evidence type="ECO:0000313" key="1">
    <source>
        <dbReference type="EMBL" id="MCQ4793170.1"/>
    </source>
</evidence>
<proteinExistence type="predicted"/>
<dbReference type="EMBL" id="JANFYM010000006">
    <property type="protein sequence ID" value="MCQ4793170.1"/>
    <property type="molecule type" value="Genomic_DNA"/>
</dbReference>